<dbReference type="eggNOG" id="COG3325">
    <property type="taxonomic scope" value="Bacteria"/>
</dbReference>
<dbReference type="SMART" id="SM00636">
    <property type="entry name" value="Glyco_18"/>
    <property type="match status" value="1"/>
</dbReference>
<evidence type="ECO:0000256" key="2">
    <source>
        <dbReference type="ARBA" id="ARBA00012729"/>
    </source>
</evidence>
<dbReference type="HOGENOM" id="CLU_002833_14_4_11"/>
<evidence type="ECO:0000256" key="8">
    <source>
        <dbReference type="SAM" id="SignalP"/>
    </source>
</evidence>
<comment type="similarity">
    <text evidence="7">Belongs to the glycosyl hydrolase 18 family.</text>
</comment>
<organism evidence="10 11">
    <name type="scientific">Actinoplanes friuliensis DSM 7358</name>
    <dbReference type="NCBI Taxonomy" id="1246995"/>
    <lineage>
        <taxon>Bacteria</taxon>
        <taxon>Bacillati</taxon>
        <taxon>Actinomycetota</taxon>
        <taxon>Actinomycetes</taxon>
        <taxon>Micromonosporales</taxon>
        <taxon>Micromonosporaceae</taxon>
        <taxon>Actinoplanes</taxon>
    </lineage>
</organism>
<accession>U5VTA4</accession>
<evidence type="ECO:0000256" key="5">
    <source>
        <dbReference type="ARBA" id="ARBA00023295"/>
    </source>
</evidence>
<evidence type="ECO:0000313" key="11">
    <source>
        <dbReference type="Proteomes" id="UP000017746"/>
    </source>
</evidence>
<dbReference type="OrthoDB" id="9775889at2"/>
<dbReference type="Pfam" id="PF00704">
    <property type="entry name" value="Glyco_hydro_18"/>
    <property type="match status" value="1"/>
</dbReference>
<dbReference type="Gene3D" id="3.10.50.10">
    <property type="match status" value="1"/>
</dbReference>
<dbReference type="GO" id="GO:0006032">
    <property type="term" value="P:chitin catabolic process"/>
    <property type="evidence" value="ECO:0007669"/>
    <property type="project" value="UniProtKB-KW"/>
</dbReference>
<protein>
    <recommendedName>
        <fullName evidence="2">chitinase</fullName>
        <ecNumber evidence="2">3.2.1.14</ecNumber>
    </recommendedName>
</protein>
<dbReference type="PATRIC" id="fig|1246995.3.peg.605"/>
<gene>
    <name evidence="10" type="ORF">AFR_03010</name>
</gene>
<proteinExistence type="inferred from homology"/>
<comment type="catalytic activity">
    <reaction evidence="1">
        <text>Random endo-hydrolysis of N-acetyl-beta-D-glucosaminide (1-&gt;4)-beta-linkages in chitin and chitodextrins.</text>
        <dbReference type="EC" id="3.2.1.14"/>
    </reaction>
</comment>
<keyword evidence="4" id="KW-0624">Polysaccharide degradation</keyword>
<dbReference type="PANTHER" id="PTHR11177">
    <property type="entry name" value="CHITINASE"/>
    <property type="match status" value="1"/>
</dbReference>
<evidence type="ECO:0000256" key="4">
    <source>
        <dbReference type="ARBA" id="ARBA00023024"/>
    </source>
</evidence>
<sequence>MRVLPVILSAVLLLAAGCDSSPPAKPAPQTADQQRVVGYFTDWGVYGRNFQVRNVDASGAAADLTHLMYAFGKLDGGKCTTSDKWADYEKPIAAADSVDGVADTPGAGLRGNFGQLRKLKAAHPRLKVIWSFGGWTGSKGFTEAAKDPAAFANSCYKLLTDPRWSGVFDGIDVDWEYPNACGLVCDTSGPDALPGLLKSLRSTFGPEALITAAVPGDLGKLKATDYAAAARSADWLSAMTYDFFGTGGAGTGPTAPHSPLKAYPGIPRETSTTDAAISGLLGLGIPPEKLLLGIGFYGRGWTGVSQAGPGGTASGPAQGSYDKGIEDYAVLQETCPPTGSIGGTSYAVCGGQWWGYDTPETIKAKMAYARSKALGGAFAWELSGDTDDARLVTAMKDGLSG</sequence>
<dbReference type="InterPro" id="IPR029070">
    <property type="entry name" value="Chitinase_insertion_sf"/>
</dbReference>
<dbReference type="GO" id="GO:0008061">
    <property type="term" value="F:chitin binding"/>
    <property type="evidence" value="ECO:0007669"/>
    <property type="project" value="InterPro"/>
</dbReference>
<feature type="domain" description="GH18" evidence="9">
    <location>
        <begin position="34"/>
        <end position="401"/>
    </location>
</feature>
<dbReference type="SUPFAM" id="SSF51445">
    <property type="entry name" value="(Trans)glycosidases"/>
    <property type="match status" value="1"/>
</dbReference>
<dbReference type="PROSITE" id="PS51910">
    <property type="entry name" value="GH18_2"/>
    <property type="match status" value="1"/>
</dbReference>
<dbReference type="GO" id="GO:0008843">
    <property type="term" value="F:endochitinase activity"/>
    <property type="evidence" value="ECO:0007669"/>
    <property type="project" value="UniProtKB-EC"/>
</dbReference>
<dbReference type="AlphaFoldDB" id="U5VTA4"/>
<keyword evidence="4" id="KW-0119">Carbohydrate metabolism</keyword>
<dbReference type="STRING" id="1246995.AFR_03010"/>
<dbReference type="PROSITE" id="PS51257">
    <property type="entry name" value="PROKAR_LIPOPROTEIN"/>
    <property type="match status" value="1"/>
</dbReference>
<dbReference type="Proteomes" id="UP000017746">
    <property type="component" value="Chromosome"/>
</dbReference>
<dbReference type="InterPro" id="IPR017853">
    <property type="entry name" value="GH"/>
</dbReference>
<evidence type="ECO:0000313" key="10">
    <source>
        <dbReference type="EMBL" id="AGZ38891.1"/>
    </source>
</evidence>
<evidence type="ECO:0000256" key="7">
    <source>
        <dbReference type="RuleBase" id="RU004453"/>
    </source>
</evidence>
<keyword evidence="8" id="KW-0732">Signal</keyword>
<dbReference type="InterPro" id="IPR050314">
    <property type="entry name" value="Glycosyl_Hydrlase_18"/>
</dbReference>
<evidence type="ECO:0000256" key="1">
    <source>
        <dbReference type="ARBA" id="ARBA00000822"/>
    </source>
</evidence>
<dbReference type="Gene3D" id="3.20.20.80">
    <property type="entry name" value="Glycosidases"/>
    <property type="match status" value="1"/>
</dbReference>
<evidence type="ECO:0000256" key="6">
    <source>
        <dbReference type="RuleBase" id="RU000489"/>
    </source>
</evidence>
<dbReference type="EC" id="3.2.1.14" evidence="2"/>
<dbReference type="InterPro" id="IPR011583">
    <property type="entry name" value="Chitinase_II/V-like_cat"/>
</dbReference>
<name>U5VTA4_9ACTN</name>
<dbReference type="SMR" id="U5VTA4"/>
<reference evidence="10 11" key="1">
    <citation type="journal article" date="2014" name="J. Biotechnol.">
        <title>Complete genome sequence of the actinobacterium Actinoplanes friuliensis HAG 010964, producer of the lipopeptide antibiotic friulimycin.</title>
        <authorList>
            <person name="Ruckert C."/>
            <person name="Szczepanowski R."/>
            <person name="Albersmeier A."/>
            <person name="Goesmann A."/>
            <person name="Fischer N."/>
            <person name="Steinkamper A."/>
            <person name="Puhler A."/>
            <person name="Biener R."/>
            <person name="Schwartz D."/>
            <person name="Kalinowski J."/>
        </authorList>
    </citation>
    <scope>NUCLEOTIDE SEQUENCE [LARGE SCALE GENOMIC DNA]</scope>
    <source>
        <strain evidence="10 11">DSM 7358</strain>
    </source>
</reference>
<dbReference type="SUPFAM" id="SSF54556">
    <property type="entry name" value="Chitinase insertion domain"/>
    <property type="match status" value="1"/>
</dbReference>
<keyword evidence="4" id="KW-0146">Chitin degradation</keyword>
<feature type="chain" id="PRO_5004665183" description="chitinase" evidence="8">
    <location>
        <begin position="27"/>
        <end position="401"/>
    </location>
</feature>
<dbReference type="InterPro" id="IPR001223">
    <property type="entry name" value="Glyco_hydro18_cat"/>
</dbReference>
<dbReference type="KEGG" id="afs:AFR_03010"/>
<feature type="signal peptide" evidence="8">
    <location>
        <begin position="1"/>
        <end position="26"/>
    </location>
</feature>
<evidence type="ECO:0000259" key="9">
    <source>
        <dbReference type="PROSITE" id="PS51910"/>
    </source>
</evidence>
<dbReference type="GO" id="GO:0005975">
    <property type="term" value="P:carbohydrate metabolic process"/>
    <property type="evidence" value="ECO:0007669"/>
    <property type="project" value="InterPro"/>
</dbReference>
<dbReference type="EMBL" id="CP006272">
    <property type="protein sequence ID" value="AGZ38891.1"/>
    <property type="molecule type" value="Genomic_DNA"/>
</dbReference>
<dbReference type="PANTHER" id="PTHR11177:SF317">
    <property type="entry name" value="CHITINASE 12-RELATED"/>
    <property type="match status" value="1"/>
</dbReference>
<keyword evidence="11" id="KW-1185">Reference proteome</keyword>
<keyword evidence="3 6" id="KW-0378">Hydrolase</keyword>
<dbReference type="CDD" id="cd06548">
    <property type="entry name" value="GH18_chitinase"/>
    <property type="match status" value="1"/>
</dbReference>
<dbReference type="PROSITE" id="PS01095">
    <property type="entry name" value="GH18_1"/>
    <property type="match status" value="1"/>
</dbReference>
<keyword evidence="5 6" id="KW-0326">Glycosidase</keyword>
<dbReference type="InterPro" id="IPR001579">
    <property type="entry name" value="Glyco_hydro_18_chit_AS"/>
</dbReference>
<evidence type="ECO:0000256" key="3">
    <source>
        <dbReference type="ARBA" id="ARBA00022801"/>
    </source>
</evidence>